<sequence>MRSVMIKIRPYKSCDWPRLCEIHDLSRLDELGLTVGTDAFLTLEQTAENEGLFDNKLCVAEVDGTVQGFVAYSDGELAWLYVDPDFYRKGVGRALVRRAVADSAPVMELELLEGNTPALELYLSEGFKVIRRMEGRLAGNEGFAAVGLVLRFEGN</sequence>
<dbReference type="CDD" id="cd04301">
    <property type="entry name" value="NAT_SF"/>
    <property type="match status" value="1"/>
</dbReference>
<organism evidence="2 3">
    <name type="scientific">Exilibacterium tricleocarpae</name>
    <dbReference type="NCBI Taxonomy" id="2591008"/>
    <lineage>
        <taxon>Bacteria</taxon>
        <taxon>Pseudomonadati</taxon>
        <taxon>Pseudomonadota</taxon>
        <taxon>Gammaproteobacteria</taxon>
        <taxon>Cellvibrionales</taxon>
        <taxon>Cellvibrionaceae</taxon>
        <taxon>Exilibacterium</taxon>
    </lineage>
</organism>
<comment type="caution">
    <text evidence="2">The sequence shown here is derived from an EMBL/GenBank/DDBJ whole genome shotgun (WGS) entry which is preliminary data.</text>
</comment>
<name>A0A545U4A7_9GAMM</name>
<evidence type="ECO:0000259" key="1">
    <source>
        <dbReference type="PROSITE" id="PS51186"/>
    </source>
</evidence>
<dbReference type="AlphaFoldDB" id="A0A545U4A7"/>
<gene>
    <name evidence="2" type="ORF">FKG94_04850</name>
</gene>
<dbReference type="GO" id="GO:0016747">
    <property type="term" value="F:acyltransferase activity, transferring groups other than amino-acyl groups"/>
    <property type="evidence" value="ECO:0007669"/>
    <property type="project" value="InterPro"/>
</dbReference>
<evidence type="ECO:0000313" key="2">
    <source>
        <dbReference type="EMBL" id="TQV84305.1"/>
    </source>
</evidence>
<dbReference type="Gene3D" id="3.40.630.30">
    <property type="match status" value="1"/>
</dbReference>
<dbReference type="InterPro" id="IPR000182">
    <property type="entry name" value="GNAT_dom"/>
</dbReference>
<feature type="domain" description="N-acetyltransferase" evidence="1">
    <location>
        <begin position="6"/>
        <end position="153"/>
    </location>
</feature>
<keyword evidence="3" id="KW-1185">Reference proteome</keyword>
<proteinExistence type="predicted"/>
<dbReference type="Pfam" id="PF13508">
    <property type="entry name" value="Acetyltransf_7"/>
    <property type="match status" value="1"/>
</dbReference>
<reference evidence="2 3" key="1">
    <citation type="submission" date="2019-06" db="EMBL/GenBank/DDBJ databases">
        <title>Whole genome sequence for Cellvibrionaceae sp. R142.</title>
        <authorList>
            <person name="Wang G."/>
        </authorList>
    </citation>
    <scope>NUCLEOTIDE SEQUENCE [LARGE SCALE GENOMIC DNA]</scope>
    <source>
        <strain evidence="2 3">R142</strain>
    </source>
</reference>
<dbReference type="EMBL" id="VHSG01000006">
    <property type="protein sequence ID" value="TQV84305.1"/>
    <property type="molecule type" value="Genomic_DNA"/>
</dbReference>
<protein>
    <submittedName>
        <fullName evidence="2">GNAT family N-acetyltransferase</fullName>
    </submittedName>
</protein>
<dbReference type="Proteomes" id="UP000319732">
    <property type="component" value="Unassembled WGS sequence"/>
</dbReference>
<dbReference type="SUPFAM" id="SSF55729">
    <property type="entry name" value="Acyl-CoA N-acyltransferases (Nat)"/>
    <property type="match status" value="1"/>
</dbReference>
<dbReference type="OrthoDB" id="9789605at2"/>
<evidence type="ECO:0000313" key="3">
    <source>
        <dbReference type="Proteomes" id="UP000319732"/>
    </source>
</evidence>
<dbReference type="InterPro" id="IPR016181">
    <property type="entry name" value="Acyl_CoA_acyltransferase"/>
</dbReference>
<keyword evidence="2" id="KW-0808">Transferase</keyword>
<accession>A0A545U4A7</accession>
<dbReference type="PROSITE" id="PS51186">
    <property type="entry name" value="GNAT"/>
    <property type="match status" value="1"/>
</dbReference>